<dbReference type="InterPro" id="IPR052374">
    <property type="entry name" value="SERAC1"/>
</dbReference>
<keyword evidence="5" id="KW-0496">Mitochondrion</keyword>
<dbReference type="GO" id="GO:0005783">
    <property type="term" value="C:endoplasmic reticulum"/>
    <property type="evidence" value="ECO:0007669"/>
    <property type="project" value="UniProtKB-SubCell"/>
</dbReference>
<reference evidence="9" key="2">
    <citation type="journal article" date="2018" name="Nat. Commun.">
        <title>Extreme sensitivity to ultraviolet light in the fungal pathogen causing white-nose syndrome of bats.</title>
        <authorList>
            <person name="Palmer J.M."/>
            <person name="Drees K.P."/>
            <person name="Foster J.T."/>
            <person name="Lindner D.L."/>
        </authorList>
    </citation>
    <scope>NUCLEOTIDE SEQUENCE [LARGE SCALE GENOMIC DNA]</scope>
    <source>
        <strain evidence="9">UAMH 10579</strain>
    </source>
</reference>
<keyword evidence="4" id="KW-0256">Endoplasmic reticulum</keyword>
<dbReference type="Proteomes" id="UP000091956">
    <property type="component" value="Unassembled WGS sequence"/>
</dbReference>
<keyword evidence="6" id="KW-0472">Membrane</keyword>
<dbReference type="PANTHER" id="PTHR48182">
    <property type="entry name" value="PROTEIN SERAC1"/>
    <property type="match status" value="1"/>
</dbReference>
<dbReference type="RefSeq" id="XP_059319759.1">
    <property type="nucleotide sequence ID" value="XM_059463608.1"/>
</dbReference>
<evidence type="ECO:0000256" key="5">
    <source>
        <dbReference type="ARBA" id="ARBA00023128"/>
    </source>
</evidence>
<dbReference type="Gene3D" id="3.40.50.300">
    <property type="entry name" value="P-loop containing nucleotide triphosphate hydrolases"/>
    <property type="match status" value="1"/>
</dbReference>
<dbReference type="InterPro" id="IPR056681">
    <property type="entry name" value="DUF7779"/>
</dbReference>
<dbReference type="InterPro" id="IPR027417">
    <property type="entry name" value="P-loop_NTPase"/>
</dbReference>
<keyword evidence="9" id="KW-1185">Reference proteome</keyword>
<reference evidence="8 9" key="1">
    <citation type="submission" date="2016-03" db="EMBL/GenBank/DDBJ databases">
        <title>Comparative genomics of Pseudogymnoascus destructans, the fungus causing white-nose syndrome of bats.</title>
        <authorList>
            <person name="Palmer J.M."/>
            <person name="Drees K.P."/>
            <person name="Foster J.T."/>
            <person name="Lindner D.L."/>
        </authorList>
    </citation>
    <scope>NUCLEOTIDE SEQUENCE [LARGE SCALE GENOMIC DNA]</scope>
    <source>
        <strain evidence="8 9">UAMH 10579</strain>
    </source>
</reference>
<dbReference type="SUPFAM" id="SSF53474">
    <property type="entry name" value="alpha/beta-Hydrolases"/>
    <property type="match status" value="1"/>
</dbReference>
<dbReference type="GO" id="GO:0016020">
    <property type="term" value="C:membrane"/>
    <property type="evidence" value="ECO:0007669"/>
    <property type="project" value="UniProtKB-SubCell"/>
</dbReference>
<feature type="domain" description="DUF7779" evidence="7">
    <location>
        <begin position="604"/>
        <end position="687"/>
    </location>
</feature>
<gene>
    <name evidence="8" type="ORF">VE01_04328</name>
</gene>
<sequence length="1182" mass="133237">MERPAKNLFDGISRIIPRSSKYSKSTVISQSLSETKSLGLAIFAEGADPIVDIVALHGLNGHREKTWTAANDVLWLRDLLPTDLPNARIFSWGYNADVFGGTHGIDQQHIYDHGRTLISDLCLKRRLTKTQRRPIIFIAHSLGGIVVKSALIHSDAARNGALEDHKAIALSTYGIVFMGTPHQGGNGVALGRAIIDIASIFVKADSKFIKNLERDSQLLHQQLGQFATISNQFTTKFAYETLPTPTAFGKSMIIVPIGSAMVPGVADGEAVAIMADHRNMVRFLSRDDNGYEKISGHLLLMMEDAAIKIDHRWETDDEQKRVVSGKVKKITINMLKDMSNSYFTGRQEELAKLRQYMTAENSVKRRQAVIWGIGGAGKTEVAVNYALQYSQDFSAIFFVNAKDTSEIRRGYADIASHLGLSEAVGKELAETDVAAQVAAIEAVKSWLRKQENGDWLLIIDNADDLDGVSIEEYIPHGNKGHIILTSQDRGAANFCPATIELGEMKKEDAEALFLQKACIANPTKEQMTVCTEIVNKLGRLALAVEHAGAYVHNNDMASRPEDYLMEFEKRKKEVLEESPRFSRHKSSMMATYMVTRTAIIKRNIKAQYLLAWISALDGTAVPESLLVSKHVTEMHKYWNQDYSDDFDDAKKVLLSYSLIQIRRTEQGAFISMHGLVHQCVQARLSQVDQWRWIHFSSYTLFTLTKANAFERSHFSHVKHVLETVKDRLKQPENGLPSTEIWFCLTFLMHSHIVMWRDAGLMQELHMYSIMVMDSLENTEDTEYTAITLGVAATVRGICGAYSNFEDEVHDLCIRQYLKKQMTPSAMAALKQIEDGTRPATTFDQSCLKEIYRNPSPNLTPLLSELTRAVAAAYVGRGKPELSSLYYRISHLPLESTWKSRVSAFLMWLLTYIVCHFRGTPMPEALESQQVLAARDRLAGNIQSTMVFFRQTIAQHTPGDLKYECASFELFRLLMKQGETEEATALVDKLMYPSVDLSEADIARVHYKDMYVWMRKMKVMLLLQDHATHGEAKAYLVRILETTEKVFGPKSLSTVHATLLLEIFHRQPCCYDEAVGEAYKEKKEEMFKLLYGSTPAVMRRQEGLRMGKELLRQGALEEAGYVIRMFARMASEELGDDDPTTVEAKRLFGVVEKEMAEELEDLKEGKVSLRWGSITFMRDVSEL</sequence>
<protein>
    <recommendedName>
        <fullName evidence="7">DUF7779 domain-containing protein</fullName>
    </recommendedName>
</protein>
<dbReference type="Pfam" id="PF25000">
    <property type="entry name" value="DUF7779"/>
    <property type="match status" value="1"/>
</dbReference>
<dbReference type="Gene3D" id="3.40.50.1820">
    <property type="entry name" value="alpha/beta hydrolase"/>
    <property type="match status" value="1"/>
</dbReference>
<accession>A0A1B8GNL1</accession>
<dbReference type="EMBL" id="KV460222">
    <property type="protein sequence ID" value="OBT97412.2"/>
    <property type="molecule type" value="Genomic_DNA"/>
</dbReference>
<evidence type="ECO:0000256" key="1">
    <source>
        <dbReference type="ARBA" id="ARBA00004173"/>
    </source>
</evidence>
<evidence type="ECO:0000313" key="9">
    <source>
        <dbReference type="Proteomes" id="UP000091956"/>
    </source>
</evidence>
<evidence type="ECO:0000256" key="6">
    <source>
        <dbReference type="ARBA" id="ARBA00023136"/>
    </source>
</evidence>
<evidence type="ECO:0000313" key="8">
    <source>
        <dbReference type="EMBL" id="OBT97412.2"/>
    </source>
</evidence>
<evidence type="ECO:0000256" key="4">
    <source>
        <dbReference type="ARBA" id="ARBA00022824"/>
    </source>
</evidence>
<dbReference type="GO" id="GO:0005739">
    <property type="term" value="C:mitochondrion"/>
    <property type="evidence" value="ECO:0007669"/>
    <property type="project" value="UniProtKB-SubCell"/>
</dbReference>
<evidence type="ECO:0000256" key="3">
    <source>
        <dbReference type="ARBA" id="ARBA00004370"/>
    </source>
</evidence>
<organism evidence="8 9">
    <name type="scientific">Pseudogymnoascus verrucosus</name>
    <dbReference type="NCBI Taxonomy" id="342668"/>
    <lineage>
        <taxon>Eukaryota</taxon>
        <taxon>Fungi</taxon>
        <taxon>Dikarya</taxon>
        <taxon>Ascomycota</taxon>
        <taxon>Pezizomycotina</taxon>
        <taxon>Leotiomycetes</taxon>
        <taxon>Thelebolales</taxon>
        <taxon>Thelebolaceae</taxon>
        <taxon>Pseudogymnoascus</taxon>
    </lineage>
</organism>
<dbReference type="GeneID" id="28837714"/>
<dbReference type="InterPro" id="IPR029058">
    <property type="entry name" value="AB_hydrolase_fold"/>
</dbReference>
<dbReference type="PANTHER" id="PTHR48182:SF2">
    <property type="entry name" value="PROTEIN SERAC1"/>
    <property type="match status" value="1"/>
</dbReference>
<evidence type="ECO:0000259" key="7">
    <source>
        <dbReference type="Pfam" id="PF25000"/>
    </source>
</evidence>
<evidence type="ECO:0000256" key="2">
    <source>
        <dbReference type="ARBA" id="ARBA00004240"/>
    </source>
</evidence>
<name>A0A1B8GNL1_9PEZI</name>
<comment type="subcellular location">
    <subcellularLocation>
        <location evidence="2">Endoplasmic reticulum</location>
    </subcellularLocation>
    <subcellularLocation>
        <location evidence="3">Membrane</location>
    </subcellularLocation>
    <subcellularLocation>
        <location evidence="1">Mitochondrion</location>
    </subcellularLocation>
</comment>
<proteinExistence type="predicted"/>
<dbReference type="AlphaFoldDB" id="A0A1B8GNL1"/>
<dbReference type="SUPFAM" id="SSF52540">
    <property type="entry name" value="P-loop containing nucleoside triphosphate hydrolases"/>
    <property type="match status" value="1"/>
</dbReference>